<evidence type="ECO:0000313" key="4">
    <source>
        <dbReference type="Proteomes" id="UP000452235"/>
    </source>
</evidence>
<dbReference type="CDD" id="cd19495">
    <property type="entry name" value="Elp6"/>
    <property type="match status" value="1"/>
</dbReference>
<reference evidence="3 4" key="1">
    <citation type="submission" date="2020-01" db="EMBL/GenBank/DDBJ databases">
        <title>Aspergillus terreus IFO 6365 whole genome shotgun sequence.</title>
        <authorList>
            <person name="Kanamasa S."/>
            <person name="Takahashi H."/>
        </authorList>
    </citation>
    <scope>NUCLEOTIDE SEQUENCE [LARGE SCALE GENOMIC DNA]</scope>
    <source>
        <strain evidence="3 4">IFO 6365</strain>
    </source>
</reference>
<dbReference type="VEuPathDB" id="FungiDB:ATEG_08745"/>
<comment type="caution">
    <text evidence="3">The sequence shown here is derived from an EMBL/GenBank/DDBJ whole genome shotgun (WGS) entry which is preliminary data.</text>
</comment>
<comment type="pathway">
    <text evidence="1">tRNA modification; 5-methoxycarbonylmethyl-2-thiouridine-tRNA biosynthesis.</text>
</comment>
<comment type="similarity">
    <text evidence="2">Belongs to the ELP6 family.</text>
</comment>
<dbReference type="PANTHER" id="PTHR16184">
    <property type="entry name" value="ELONGATOR COMPLEX PROTEIN 6"/>
    <property type="match status" value="1"/>
</dbReference>
<proteinExistence type="inferred from homology"/>
<dbReference type="PANTHER" id="PTHR16184:SF6">
    <property type="entry name" value="ELONGATOR COMPLEX PROTEIN 6"/>
    <property type="match status" value="1"/>
</dbReference>
<name>A0A5M3ZDF6_ASPTE</name>
<dbReference type="EMBL" id="BLJY01000010">
    <property type="protein sequence ID" value="GFF19505.1"/>
    <property type="molecule type" value="Genomic_DNA"/>
</dbReference>
<gene>
    <name evidence="3" type="ORF">ATEIFO6365_0010027800</name>
</gene>
<evidence type="ECO:0000256" key="1">
    <source>
        <dbReference type="ARBA" id="ARBA00005043"/>
    </source>
</evidence>
<dbReference type="GO" id="GO:0002098">
    <property type="term" value="P:tRNA wobble uridine modification"/>
    <property type="evidence" value="ECO:0007669"/>
    <property type="project" value="InterPro"/>
</dbReference>
<dbReference type="UniPathway" id="UPA00988"/>
<keyword evidence="4" id="KW-1185">Reference proteome</keyword>
<evidence type="ECO:0000313" key="3">
    <source>
        <dbReference type="EMBL" id="GFF19505.1"/>
    </source>
</evidence>
<accession>A0A5M3ZDF6</accession>
<sequence length="465" mass="49105">MPTQPPLPPLLTPYISSLSPSSLTVVSSVLGATGNWLILRYLHAALSTSSDPHVGQFTDRDAAKKRKVVLVSFLRGWDFWRSEAKRLGLDLARLTDKRQFAFVDGLSELFSPPAATPSSPSPAQPTHTAPVPARTVLPIRSQPGPIPARGPQPAPARPSNPTPSPSPAPTTTATREIGPVKRLRLTGAGTVALDALERDIVATIQQLKTATPGAATEMDEVLLIVDQPDLLLAATGPSKGIGATEMGEWMMGLQQNAYATVLTLSADSPLIHNASASASLPPTPLETEHAAFAVGSAHRAQMVMQLRNLETGAARDVSGVLRVSKGGAWGQHHGDEEGHWEEKEVLYFVQRDGGAFVIPALSSFRERETKDATSGLDLVVLGTTGALGSADLEAVLEATVDFLEVAHSAGTGGLATLGLLAPVDCSDRRVLPIIDHNPGTHGTQDTENHGSQDRELVHLRVLAEG</sequence>
<dbReference type="AlphaFoldDB" id="A0A5M3ZDF6"/>
<dbReference type="GO" id="GO:0033588">
    <property type="term" value="C:elongator holoenzyme complex"/>
    <property type="evidence" value="ECO:0007669"/>
    <property type="project" value="InterPro"/>
</dbReference>
<evidence type="ECO:0000256" key="2">
    <source>
        <dbReference type="ARBA" id="ARBA00008837"/>
    </source>
</evidence>
<dbReference type="Gene3D" id="3.40.50.300">
    <property type="entry name" value="P-loop containing nucleotide triphosphate hydrolases"/>
    <property type="match status" value="1"/>
</dbReference>
<organism evidence="3 4">
    <name type="scientific">Aspergillus terreus</name>
    <dbReference type="NCBI Taxonomy" id="33178"/>
    <lineage>
        <taxon>Eukaryota</taxon>
        <taxon>Fungi</taxon>
        <taxon>Dikarya</taxon>
        <taxon>Ascomycota</taxon>
        <taxon>Pezizomycotina</taxon>
        <taxon>Eurotiomycetes</taxon>
        <taxon>Eurotiomycetidae</taxon>
        <taxon>Eurotiales</taxon>
        <taxon>Aspergillaceae</taxon>
        <taxon>Aspergillus</taxon>
        <taxon>Aspergillus subgen. Circumdati</taxon>
    </lineage>
</organism>
<dbReference type="OrthoDB" id="9995306at2759"/>
<protein>
    <submittedName>
        <fullName evidence="3">Elongator complex protein 6</fullName>
    </submittedName>
</protein>
<dbReference type="InterPro" id="IPR027417">
    <property type="entry name" value="P-loop_NTPase"/>
</dbReference>
<dbReference type="Proteomes" id="UP000452235">
    <property type="component" value="Unassembled WGS sequence"/>
</dbReference>
<dbReference type="InterPro" id="IPR018627">
    <property type="entry name" value="ELP6"/>
</dbReference>